<proteinExistence type="predicted"/>
<dbReference type="OrthoDB" id="5405911at2"/>
<organism evidence="2 3">
    <name type="scientific">Nesterenkonia jeotgali</name>
    <dbReference type="NCBI Taxonomy" id="317018"/>
    <lineage>
        <taxon>Bacteria</taxon>
        <taxon>Bacillati</taxon>
        <taxon>Actinomycetota</taxon>
        <taxon>Actinomycetes</taxon>
        <taxon>Micrococcales</taxon>
        <taxon>Micrococcaceae</taxon>
        <taxon>Nesterenkonia</taxon>
    </lineage>
</organism>
<dbReference type="SUPFAM" id="SSF55729">
    <property type="entry name" value="Acyl-CoA N-acyltransferases (Nat)"/>
    <property type="match status" value="1"/>
</dbReference>
<dbReference type="PROSITE" id="PS51729">
    <property type="entry name" value="GNAT_YJDJ"/>
    <property type="match status" value="1"/>
</dbReference>
<keyword evidence="3" id="KW-1185">Reference proteome</keyword>
<reference evidence="3" key="1">
    <citation type="submission" date="2015-12" db="EMBL/GenBank/DDBJ databases">
        <authorList>
            <person name="Nair G.R."/>
            <person name="Kaur G."/>
            <person name="Mayilraj S."/>
        </authorList>
    </citation>
    <scope>NUCLEOTIDE SEQUENCE [LARGE SCALE GENOMIC DNA]</scope>
    <source>
        <strain evidence="3">CD08_7</strain>
    </source>
</reference>
<gene>
    <name evidence="2" type="ORF">AVL63_09485</name>
</gene>
<protein>
    <submittedName>
        <fullName evidence="2">Acetyltransferase</fullName>
    </submittedName>
</protein>
<dbReference type="Proteomes" id="UP000054023">
    <property type="component" value="Unassembled WGS sequence"/>
</dbReference>
<evidence type="ECO:0000313" key="3">
    <source>
        <dbReference type="Proteomes" id="UP000054023"/>
    </source>
</evidence>
<comment type="caution">
    <text evidence="2">The sequence shown here is derived from an EMBL/GenBank/DDBJ whole genome shotgun (WGS) entry which is preliminary data.</text>
</comment>
<accession>A0A0W8IKV9</accession>
<dbReference type="Gene3D" id="3.40.630.30">
    <property type="match status" value="1"/>
</dbReference>
<dbReference type="InterPro" id="IPR031165">
    <property type="entry name" value="GNAT_YJDJ"/>
</dbReference>
<keyword evidence="2" id="KW-0808">Transferase</keyword>
<dbReference type="STRING" id="317018.AVL63_09485"/>
<dbReference type="InterPro" id="IPR016181">
    <property type="entry name" value="Acyl_CoA_acyltransferase"/>
</dbReference>
<name>A0A0W8IKV9_9MICC</name>
<sequence>MSAPKNVHPTAELNIDEDRGRAELWDTINGRRTFIGFIGFTPETLRGQEVTLLQHTIVHPQYGRQGYARCLVTLLLDQLKAEGRLFASECTYVDAYLHRYPEYRSQQATFS</sequence>
<dbReference type="Pfam" id="PF14542">
    <property type="entry name" value="Acetyltransf_CG"/>
    <property type="match status" value="1"/>
</dbReference>
<dbReference type="EMBL" id="LQBM01000001">
    <property type="protein sequence ID" value="KUG60580.1"/>
    <property type="molecule type" value="Genomic_DNA"/>
</dbReference>
<dbReference type="AlphaFoldDB" id="A0A0W8IKV9"/>
<dbReference type="GO" id="GO:0016740">
    <property type="term" value="F:transferase activity"/>
    <property type="evidence" value="ECO:0007669"/>
    <property type="project" value="UniProtKB-KW"/>
</dbReference>
<evidence type="ECO:0000259" key="1">
    <source>
        <dbReference type="PROSITE" id="PS51729"/>
    </source>
</evidence>
<dbReference type="CDD" id="cd04301">
    <property type="entry name" value="NAT_SF"/>
    <property type="match status" value="1"/>
</dbReference>
<evidence type="ECO:0000313" key="2">
    <source>
        <dbReference type="EMBL" id="KUG60580.1"/>
    </source>
</evidence>
<feature type="domain" description="N-acetyltransferase" evidence="1">
    <location>
        <begin position="16"/>
        <end position="108"/>
    </location>
</feature>
<dbReference type="RefSeq" id="WP_058887555.1">
    <property type="nucleotide sequence ID" value="NZ_LQBM01000001.1"/>
</dbReference>